<dbReference type="EMBL" id="PCVO01000025">
    <property type="protein sequence ID" value="PIQ75348.1"/>
    <property type="molecule type" value="Genomic_DNA"/>
</dbReference>
<dbReference type="InterPro" id="IPR028098">
    <property type="entry name" value="Glyco_trans_4-like_N"/>
</dbReference>
<evidence type="ECO:0000259" key="3">
    <source>
        <dbReference type="Pfam" id="PF13439"/>
    </source>
</evidence>
<evidence type="ECO:0000259" key="2">
    <source>
        <dbReference type="Pfam" id="PF00534"/>
    </source>
</evidence>
<keyword evidence="1 4" id="KW-0808">Transferase</keyword>
<evidence type="ECO:0000256" key="1">
    <source>
        <dbReference type="ARBA" id="ARBA00022679"/>
    </source>
</evidence>
<dbReference type="FunFam" id="3.40.50.2000:FF:000119">
    <property type="entry name" value="Glycosyl transferase group 1"/>
    <property type="match status" value="1"/>
</dbReference>
<dbReference type="PANTHER" id="PTHR46401:SF2">
    <property type="entry name" value="GLYCOSYLTRANSFERASE WBBK-RELATED"/>
    <property type="match status" value="1"/>
</dbReference>
<evidence type="ECO:0000313" key="5">
    <source>
        <dbReference type="Proteomes" id="UP000229317"/>
    </source>
</evidence>
<dbReference type="AlphaFoldDB" id="A0A2H0KT71"/>
<evidence type="ECO:0000313" key="4">
    <source>
        <dbReference type="EMBL" id="PIQ75348.1"/>
    </source>
</evidence>
<feature type="domain" description="Glycosyltransferase subfamily 4-like N-terminal" evidence="3">
    <location>
        <begin position="17"/>
        <end position="179"/>
    </location>
</feature>
<protein>
    <submittedName>
        <fullName evidence="4">Glycosyl transferase family 1</fullName>
    </submittedName>
</protein>
<dbReference type="GO" id="GO:0016757">
    <property type="term" value="F:glycosyltransferase activity"/>
    <property type="evidence" value="ECO:0007669"/>
    <property type="project" value="InterPro"/>
</dbReference>
<dbReference type="Gene3D" id="3.40.50.2000">
    <property type="entry name" value="Glycogen Phosphorylase B"/>
    <property type="match status" value="2"/>
</dbReference>
<organism evidence="4 5">
    <name type="scientific">Candidatus Portnoybacteria bacterium CG11_big_fil_rev_8_21_14_0_20_40_15</name>
    <dbReference type="NCBI Taxonomy" id="1974817"/>
    <lineage>
        <taxon>Bacteria</taxon>
        <taxon>Candidatus Portnoyibacteriota</taxon>
    </lineage>
</organism>
<reference evidence="4 5" key="1">
    <citation type="submission" date="2017-09" db="EMBL/GenBank/DDBJ databases">
        <title>Depth-based differentiation of microbial function through sediment-hosted aquifers and enrichment of novel symbionts in the deep terrestrial subsurface.</title>
        <authorList>
            <person name="Probst A.J."/>
            <person name="Ladd B."/>
            <person name="Jarett J.K."/>
            <person name="Geller-Mcgrath D.E."/>
            <person name="Sieber C.M."/>
            <person name="Emerson J.B."/>
            <person name="Anantharaman K."/>
            <person name="Thomas B.C."/>
            <person name="Malmstrom R."/>
            <person name="Stieglmeier M."/>
            <person name="Klingl A."/>
            <person name="Woyke T."/>
            <person name="Ryan C.M."/>
            <person name="Banfield J.F."/>
        </authorList>
    </citation>
    <scope>NUCLEOTIDE SEQUENCE [LARGE SCALE GENOMIC DNA]</scope>
    <source>
        <strain evidence="4">CG11_big_fil_rev_8_21_14_0_20_40_15</strain>
    </source>
</reference>
<dbReference type="InterPro" id="IPR001296">
    <property type="entry name" value="Glyco_trans_1"/>
</dbReference>
<name>A0A2H0KT71_9BACT</name>
<dbReference type="CDD" id="cd03809">
    <property type="entry name" value="GT4_MtfB-like"/>
    <property type="match status" value="1"/>
</dbReference>
<feature type="domain" description="Glycosyl transferase family 1" evidence="2">
    <location>
        <begin position="205"/>
        <end position="361"/>
    </location>
</feature>
<comment type="caution">
    <text evidence="4">The sequence shown here is derived from an EMBL/GenBank/DDBJ whole genome shotgun (WGS) entry which is preliminary data.</text>
</comment>
<gene>
    <name evidence="4" type="ORF">COV84_01685</name>
</gene>
<dbReference type="Pfam" id="PF13439">
    <property type="entry name" value="Glyco_transf_4"/>
    <property type="match status" value="1"/>
</dbReference>
<dbReference type="Pfam" id="PF00534">
    <property type="entry name" value="Glycos_transf_1"/>
    <property type="match status" value="1"/>
</dbReference>
<dbReference type="SUPFAM" id="SSF53756">
    <property type="entry name" value="UDP-Glycosyltransferase/glycogen phosphorylase"/>
    <property type="match status" value="1"/>
</dbReference>
<dbReference type="GO" id="GO:0009103">
    <property type="term" value="P:lipopolysaccharide biosynthetic process"/>
    <property type="evidence" value="ECO:0007669"/>
    <property type="project" value="TreeGrafter"/>
</dbReference>
<accession>A0A2H0KT71</accession>
<sequence length="385" mass="44742">MTIGIDIRVLTRRTRTGVEEYAINLLSRLLRLDQNINFKLFFNAFHKTKPDYDWISLPNVQLHKFKIPNRFLFACARYLNYPKIDRLLKGADVFFNPHFFNAPLSKKCKKVMTFHDLSFEYHPELFSWRKRVWQNLLMNAKKEAKKADKIIAVSESTKQDLIDLYKINTKKIKVIYSGVGEEFRKISVSQFPSFPVSIKNKYHLPDKFVLYFGTIEPRKNIVGLIRAFELLKEKNKDFEEFYLVIAGGRGWLDKKIFKAAKESKYASHIIFTGFVNPEDKVYLYNLAALFVYPSFFEGFGFPPLEAMACGVPTITSANSSLPEVVGDSAIMVDPYDIEELTWAMELVLVDDNLKRELSRRGLERAKMFSWDKCAEETLSLIKSLI</sequence>
<dbReference type="Proteomes" id="UP000229317">
    <property type="component" value="Unassembled WGS sequence"/>
</dbReference>
<dbReference type="PANTHER" id="PTHR46401">
    <property type="entry name" value="GLYCOSYLTRANSFERASE WBBK-RELATED"/>
    <property type="match status" value="1"/>
</dbReference>
<proteinExistence type="predicted"/>